<feature type="domain" description="NAD-dependent epimerase/dehydratase" evidence="1">
    <location>
        <begin position="5"/>
        <end position="236"/>
    </location>
</feature>
<dbReference type="STRING" id="993073.AS029_16540"/>
<dbReference type="Gene3D" id="3.40.50.720">
    <property type="entry name" value="NAD(P)-binding Rossmann-like Domain"/>
    <property type="match status" value="1"/>
</dbReference>
<gene>
    <name evidence="2" type="ORF">SAMN05216418_0186</name>
</gene>
<dbReference type="SUPFAM" id="SSF51735">
    <property type="entry name" value="NAD(P)-binding Rossmann-fold domains"/>
    <property type="match status" value="1"/>
</dbReference>
<evidence type="ECO:0000313" key="2">
    <source>
        <dbReference type="EMBL" id="SDD06717.1"/>
    </source>
</evidence>
<dbReference type="RefSeq" id="WP_058233697.1">
    <property type="nucleotide sequence ID" value="NZ_FMYG01000012.1"/>
</dbReference>
<dbReference type="PANTHER" id="PTHR43245">
    <property type="entry name" value="BIFUNCTIONAL POLYMYXIN RESISTANCE PROTEIN ARNA"/>
    <property type="match status" value="1"/>
</dbReference>
<proteinExistence type="predicted"/>
<organism evidence="2 3">
    <name type="scientific">Microbacterium enclense</name>
    <dbReference type="NCBI Taxonomy" id="993073"/>
    <lineage>
        <taxon>Bacteria</taxon>
        <taxon>Bacillati</taxon>
        <taxon>Actinomycetota</taxon>
        <taxon>Actinomycetes</taxon>
        <taxon>Micrococcales</taxon>
        <taxon>Microbacteriaceae</taxon>
        <taxon>Microbacterium</taxon>
    </lineage>
</organism>
<dbReference type="Pfam" id="PF01370">
    <property type="entry name" value="Epimerase"/>
    <property type="match status" value="1"/>
</dbReference>
<dbReference type="InterPro" id="IPR001509">
    <property type="entry name" value="Epimerase_deHydtase"/>
</dbReference>
<dbReference type="Gene3D" id="3.90.25.10">
    <property type="entry name" value="UDP-galactose 4-epimerase, domain 1"/>
    <property type="match status" value="1"/>
</dbReference>
<dbReference type="AlphaFoldDB" id="A0A1G6RRX5"/>
<dbReference type="InterPro" id="IPR050177">
    <property type="entry name" value="Lipid_A_modif_metabolic_enz"/>
</dbReference>
<dbReference type="PANTHER" id="PTHR43245:SF13">
    <property type="entry name" value="UDP-D-APIOSE_UDP-D-XYLOSE SYNTHASE 2"/>
    <property type="match status" value="1"/>
</dbReference>
<dbReference type="OrthoDB" id="9801785at2"/>
<dbReference type="Proteomes" id="UP000183203">
    <property type="component" value="Unassembled WGS sequence"/>
</dbReference>
<sequence length="306" mass="32898">MARCLVIGANGFLGSRLTDALVGAGHRVTAFDRFSRGTRAFSSTDLTVVAGDFLSVADLASVADGHDVVFHFLSTTTPATVDGDPTIDLRTNVAQSVELLAICARVGIRRLFYASSGGAIYGPQPSATFVEDAPAAPVSPYGIGKLAVERYIDYYAATAGLSAVSLRISNPYGANPNPSKRQGVIPITLNRILRSEPVVQVGDGSMIRDYIHVDDLVRRILRMVDAEPRHRVYNLGSGRGTSVAEVLETVRGVVGRDFAVEITPKPATFVDHVVLDVTRFVDEFGTDHDLTLTEGIARTWMEMTTT</sequence>
<dbReference type="EMBL" id="FMYG01000012">
    <property type="protein sequence ID" value="SDD06717.1"/>
    <property type="molecule type" value="Genomic_DNA"/>
</dbReference>
<evidence type="ECO:0000313" key="3">
    <source>
        <dbReference type="Proteomes" id="UP000183203"/>
    </source>
</evidence>
<protein>
    <submittedName>
        <fullName evidence="2">UDP-glucose 4-epimerase</fullName>
    </submittedName>
</protein>
<evidence type="ECO:0000259" key="1">
    <source>
        <dbReference type="Pfam" id="PF01370"/>
    </source>
</evidence>
<reference evidence="2 3" key="1">
    <citation type="submission" date="2016-09" db="EMBL/GenBank/DDBJ databases">
        <authorList>
            <person name="Capua I."/>
            <person name="De Benedictis P."/>
            <person name="Joannis T."/>
            <person name="Lombin L.H."/>
            <person name="Cattoli G."/>
        </authorList>
    </citation>
    <scope>NUCLEOTIDE SEQUENCE [LARGE SCALE GENOMIC DNA]</scope>
    <source>
        <strain evidence="2 3">NIO-1002</strain>
    </source>
</reference>
<dbReference type="InterPro" id="IPR036291">
    <property type="entry name" value="NAD(P)-bd_dom_sf"/>
</dbReference>
<name>A0A1G6RRX5_9MICO</name>
<accession>A0A1G6RRX5</accession>